<evidence type="ECO:0000313" key="3">
    <source>
        <dbReference type="Proteomes" id="UP001202180"/>
    </source>
</evidence>
<protein>
    <submittedName>
        <fullName evidence="2">DUF1259 domain-containing protein</fullName>
    </submittedName>
</protein>
<sequence length="341" mass="36252">MKRRNFLQTAALTGVIPLCTGGSSNSIPPLGPTPPLSASEQEAIATALGKKGTYNEAQATYSVPLPRNDLNVMVKGVPVPIPFGFGGWVAFKKTLDGKQTVMMSDTVLLEAEVNPLIDATHAAGLEVGAIHNHFFYEQPRIVYMHLHGMGQTADLARKYTQAIANTKLLPGVATPANQPGSAATPNQAAQSGNNATPTPQSTTPTGKELFDLPALDELVKYKGVVNGPTYKYTVGRDDVQIIAMGTDMTAAIGLNSWASLAGKQEDAHMAGDIAMLEGEVNAVVRALRDHQLEVVALHHHMLGEQPRTVFLHYYGRGAAVKLAKGFRAALDQLGKGGSMKH</sequence>
<dbReference type="Proteomes" id="UP001202180">
    <property type="component" value="Unassembled WGS sequence"/>
</dbReference>
<dbReference type="EMBL" id="JALPRF010000007">
    <property type="protein sequence ID" value="MCK8495329.1"/>
    <property type="molecule type" value="Genomic_DNA"/>
</dbReference>
<dbReference type="RefSeq" id="WP_248480073.1">
    <property type="nucleotide sequence ID" value="NZ_JALPRF010000007.1"/>
</dbReference>
<evidence type="ECO:0000313" key="2">
    <source>
        <dbReference type="EMBL" id="MCK8495329.1"/>
    </source>
</evidence>
<organism evidence="2 3">
    <name type="scientific">Spirosoma liriopis</name>
    <dbReference type="NCBI Taxonomy" id="2937440"/>
    <lineage>
        <taxon>Bacteria</taxon>
        <taxon>Pseudomonadati</taxon>
        <taxon>Bacteroidota</taxon>
        <taxon>Cytophagia</taxon>
        <taxon>Cytophagales</taxon>
        <taxon>Cytophagaceae</taxon>
        <taxon>Spirosoma</taxon>
    </lineage>
</organism>
<dbReference type="InterPro" id="IPR011094">
    <property type="entry name" value="Uncharacterised_LppY/LpqO"/>
</dbReference>
<keyword evidence="3" id="KW-1185">Reference proteome</keyword>
<name>A0ABT0HT19_9BACT</name>
<comment type="caution">
    <text evidence="2">The sequence shown here is derived from an EMBL/GenBank/DDBJ whole genome shotgun (WGS) entry which is preliminary data.</text>
</comment>
<accession>A0ABT0HT19</accession>
<evidence type="ECO:0000256" key="1">
    <source>
        <dbReference type="SAM" id="MobiDB-lite"/>
    </source>
</evidence>
<feature type="compositionally biased region" description="Polar residues" evidence="1">
    <location>
        <begin position="175"/>
        <end position="205"/>
    </location>
</feature>
<dbReference type="Pfam" id="PF07485">
    <property type="entry name" value="DUF1529"/>
    <property type="match status" value="2"/>
</dbReference>
<gene>
    <name evidence="2" type="ORF">M0L20_25920</name>
</gene>
<feature type="region of interest" description="Disordered" evidence="1">
    <location>
        <begin position="171"/>
        <end position="208"/>
    </location>
</feature>
<reference evidence="2 3" key="1">
    <citation type="submission" date="2022-04" db="EMBL/GenBank/DDBJ databases">
        <title>Spirosoma sp. strain RP8 genome sequencing and assembly.</title>
        <authorList>
            <person name="Jung Y."/>
        </authorList>
    </citation>
    <scope>NUCLEOTIDE SEQUENCE [LARGE SCALE GENOMIC DNA]</scope>
    <source>
        <strain evidence="2 3">RP8</strain>
    </source>
</reference>
<proteinExistence type="predicted"/>